<evidence type="ECO:0000313" key="2">
    <source>
        <dbReference type="EMBL" id="PKI26320.1"/>
    </source>
</evidence>
<name>A0A2I0HG13_PUNGR</name>
<organism evidence="2 3">
    <name type="scientific">Punica granatum</name>
    <name type="common">Pomegranate</name>
    <dbReference type="NCBI Taxonomy" id="22663"/>
    <lineage>
        <taxon>Eukaryota</taxon>
        <taxon>Viridiplantae</taxon>
        <taxon>Streptophyta</taxon>
        <taxon>Embryophyta</taxon>
        <taxon>Tracheophyta</taxon>
        <taxon>Spermatophyta</taxon>
        <taxon>Magnoliopsida</taxon>
        <taxon>eudicotyledons</taxon>
        <taxon>Gunneridae</taxon>
        <taxon>Pentapetalae</taxon>
        <taxon>rosids</taxon>
        <taxon>malvids</taxon>
        <taxon>Myrtales</taxon>
        <taxon>Lythraceae</taxon>
        <taxon>Punica</taxon>
    </lineage>
</organism>
<evidence type="ECO:0000313" key="3">
    <source>
        <dbReference type="Proteomes" id="UP000233551"/>
    </source>
</evidence>
<feature type="compositionally biased region" description="Basic and acidic residues" evidence="1">
    <location>
        <begin position="52"/>
        <end position="66"/>
    </location>
</feature>
<dbReference type="Proteomes" id="UP000233551">
    <property type="component" value="Unassembled WGS sequence"/>
</dbReference>
<feature type="region of interest" description="Disordered" evidence="1">
    <location>
        <begin position="1"/>
        <end position="73"/>
    </location>
</feature>
<feature type="non-terminal residue" evidence="2">
    <location>
        <position position="73"/>
    </location>
</feature>
<dbReference type="AlphaFoldDB" id="A0A2I0HG13"/>
<reference evidence="2 3" key="1">
    <citation type="submission" date="2017-11" db="EMBL/GenBank/DDBJ databases">
        <title>De-novo sequencing of pomegranate (Punica granatum L.) genome.</title>
        <authorList>
            <person name="Akparov Z."/>
            <person name="Amiraslanov A."/>
            <person name="Hajiyeva S."/>
            <person name="Abbasov M."/>
            <person name="Kaur K."/>
            <person name="Hamwieh A."/>
            <person name="Solovyev V."/>
            <person name="Salamov A."/>
            <person name="Braich B."/>
            <person name="Kosarev P."/>
            <person name="Mahmoud A."/>
            <person name="Hajiyev E."/>
            <person name="Babayeva S."/>
            <person name="Izzatullayeva V."/>
            <person name="Mammadov A."/>
            <person name="Mammadov A."/>
            <person name="Sharifova S."/>
            <person name="Ojaghi J."/>
            <person name="Eynullazada K."/>
            <person name="Bayramov B."/>
            <person name="Abdulazimova A."/>
            <person name="Shahmuradov I."/>
        </authorList>
    </citation>
    <scope>NUCLEOTIDE SEQUENCE [LARGE SCALE GENOMIC DNA]</scope>
    <source>
        <strain evidence="3">cv. AG2017</strain>
        <tissue evidence="2">Leaf</tissue>
    </source>
</reference>
<dbReference type="EMBL" id="PGOL01032052">
    <property type="protein sequence ID" value="PKI26320.1"/>
    <property type="molecule type" value="Genomic_DNA"/>
</dbReference>
<protein>
    <submittedName>
        <fullName evidence="2">Uncharacterized protein</fullName>
    </submittedName>
</protein>
<accession>A0A2I0HG13</accession>
<feature type="compositionally biased region" description="Basic and acidic residues" evidence="1">
    <location>
        <begin position="18"/>
        <end position="30"/>
    </location>
</feature>
<sequence length="73" mass="8169">MLIFHSLTLRRSSPSNNDVRRSSGSEEEMLKPTPASSFRKQSSLLRAKTRSRLMDPPEESDLHGAWDEVGAPS</sequence>
<gene>
    <name evidence="2" type="ORF">CRG98_048991</name>
</gene>
<evidence type="ECO:0000256" key="1">
    <source>
        <dbReference type="SAM" id="MobiDB-lite"/>
    </source>
</evidence>
<keyword evidence="3" id="KW-1185">Reference proteome</keyword>
<proteinExistence type="predicted"/>
<feature type="compositionally biased region" description="Polar residues" evidence="1">
    <location>
        <begin position="34"/>
        <end position="44"/>
    </location>
</feature>
<comment type="caution">
    <text evidence="2">The sequence shown here is derived from an EMBL/GenBank/DDBJ whole genome shotgun (WGS) entry which is preliminary data.</text>
</comment>